<protein>
    <submittedName>
        <fullName evidence="3">Dynein axonemal assembly factor 3</fullName>
    </submittedName>
</protein>
<dbReference type="GO" id="GO:0070286">
    <property type="term" value="P:axonemal dynein complex assembly"/>
    <property type="evidence" value="ECO:0007669"/>
    <property type="project" value="InterPro"/>
</dbReference>
<feature type="compositionally biased region" description="Low complexity" evidence="1">
    <location>
        <begin position="331"/>
        <end position="351"/>
    </location>
</feature>
<dbReference type="Proteomes" id="UP000694390">
    <property type="component" value="Unassembled WGS sequence"/>
</dbReference>
<proteinExistence type="predicted"/>
<dbReference type="AlphaFoldDB" id="A0A8C4YAU6"/>
<evidence type="ECO:0000259" key="2">
    <source>
        <dbReference type="Pfam" id="PF14740"/>
    </source>
</evidence>
<dbReference type="InterPro" id="IPR039304">
    <property type="entry name" value="DNAAF3"/>
</dbReference>
<feature type="region of interest" description="Disordered" evidence="1">
    <location>
        <begin position="253"/>
        <end position="288"/>
    </location>
</feature>
<feature type="region of interest" description="Disordered" evidence="1">
    <location>
        <begin position="331"/>
        <end position="358"/>
    </location>
</feature>
<keyword evidence="4" id="KW-1185">Reference proteome</keyword>
<gene>
    <name evidence="3" type="primary">DNAAF3</name>
</gene>
<dbReference type="GO" id="GO:0044458">
    <property type="term" value="P:motile cilium assembly"/>
    <property type="evidence" value="ECO:0007669"/>
    <property type="project" value="TreeGrafter"/>
</dbReference>
<feature type="domain" description="Dynein assembly factor 3 C-terminal" evidence="2">
    <location>
        <begin position="3"/>
        <end position="142"/>
    </location>
</feature>
<accession>A0A8C4YAU6</accession>
<dbReference type="PANTHER" id="PTHR22118">
    <property type="entry name" value="DYNEIN ASSEMBLY FACTOR 3, AXONEMAL"/>
    <property type="match status" value="1"/>
</dbReference>
<dbReference type="GeneTree" id="ENSGT00390000002069"/>
<feature type="compositionally biased region" description="Gly residues" evidence="1">
    <location>
        <begin position="188"/>
        <end position="216"/>
    </location>
</feature>
<dbReference type="Pfam" id="PF14740">
    <property type="entry name" value="DUF4471"/>
    <property type="match status" value="1"/>
</dbReference>
<dbReference type="InterPro" id="IPR028235">
    <property type="entry name" value="DNAAF3_C"/>
</dbReference>
<evidence type="ECO:0000313" key="4">
    <source>
        <dbReference type="Proteomes" id="UP000694390"/>
    </source>
</evidence>
<name>A0A8C4YAU6_9SAUR</name>
<reference evidence="3" key="1">
    <citation type="submission" date="2025-08" db="UniProtKB">
        <authorList>
            <consortium name="Ensembl"/>
        </authorList>
    </citation>
    <scope>IDENTIFICATION</scope>
</reference>
<evidence type="ECO:0000256" key="1">
    <source>
        <dbReference type="SAM" id="MobiDB-lite"/>
    </source>
</evidence>
<feature type="region of interest" description="Disordered" evidence="1">
    <location>
        <begin position="176"/>
        <end position="226"/>
    </location>
</feature>
<reference evidence="3" key="2">
    <citation type="submission" date="2025-09" db="UniProtKB">
        <authorList>
            <consortium name="Ensembl"/>
        </authorList>
    </citation>
    <scope>IDENTIFICATION</scope>
</reference>
<dbReference type="PANTHER" id="PTHR22118:SF14">
    <property type="entry name" value="DYNEIN AXONEMAL ASSEMBLY FACTOR 3"/>
    <property type="match status" value="1"/>
</dbReference>
<organism evidence="3 4">
    <name type="scientific">Gopherus evgoodei</name>
    <name type="common">Goodes thornscrub tortoise</name>
    <dbReference type="NCBI Taxonomy" id="1825980"/>
    <lineage>
        <taxon>Eukaryota</taxon>
        <taxon>Metazoa</taxon>
        <taxon>Chordata</taxon>
        <taxon>Craniata</taxon>
        <taxon>Vertebrata</taxon>
        <taxon>Euteleostomi</taxon>
        <taxon>Archelosauria</taxon>
        <taxon>Testudinata</taxon>
        <taxon>Testudines</taxon>
        <taxon>Cryptodira</taxon>
        <taxon>Durocryptodira</taxon>
        <taxon>Testudinoidea</taxon>
        <taxon>Testudinidae</taxon>
        <taxon>Gopherus</taxon>
    </lineage>
</organism>
<sequence length="358" mass="38181">RPFKERDQLESIFRFWRNPDPQAFPIARLWDLRVRQYLGTRYDARRGMCDWDLTMKLHERGARTIGGREFSRWRDTGVAFELREGVYHVPNKTLASGRLLRHKGELVPARGYWGDIGTGPFLPFGIESEEPSLLKTINGIPAKVGVALCGAGPSRRGMIRRGERIQRGENRRALIPGGERIGEPRSRGVGGELGSTNPGVGGQERIGDPDLGGMGQDLGDPSSPLSPLCCQSAQEISLYNVTSLFHELAARAPFPPPPPIPEGASGAALAQESPAPNPDPDLQDHSESLCQGRGECWGEGGGIPLPAPCVCPAAPGSVTLILTPSSLAAPCSAGAPGPSLVGSGPSASQPVPSQPPQY</sequence>
<dbReference type="Ensembl" id="ENSGEVT00005023694.1">
    <property type="protein sequence ID" value="ENSGEVP00005022546.1"/>
    <property type="gene ID" value="ENSGEVG00005015900.1"/>
</dbReference>
<evidence type="ECO:0000313" key="3">
    <source>
        <dbReference type="Ensembl" id="ENSGEVP00005022546.1"/>
    </source>
</evidence>